<name>S0G1P2_9BACT</name>
<dbReference type="EMBL" id="APJX01000002">
    <property type="protein sequence ID" value="EMS80845.1"/>
    <property type="molecule type" value="Genomic_DNA"/>
</dbReference>
<keyword evidence="3" id="KW-1185">Reference proteome</keyword>
<dbReference type="PANTHER" id="PTHR34825:SF1">
    <property type="entry name" value="AAA-ATPASE-LIKE DOMAIN-CONTAINING PROTEIN"/>
    <property type="match status" value="1"/>
</dbReference>
<sequence length="519" mass="60131">MKKLPLGIQSFEKIRTDPYLYIDKTQHAFAMAEQGTYYFLSRPRRFGKSLFLDTLKCLFEARKDLFKGLFVYDKWDWDKKYPVIKISFGGDVCQSSEHLEKTIAGLLQKNERDNGVTAANKETIGNYFKFLIEACHEKYQMPVVVLVDEYDKPILDNITHEDTALSVRDTLRGFYSAIKDADEHIKFAFLTGVSKFSKMNLFSGLNNLRDITLSPEYSTICGYTQMDVETGFKEHLARTGPNGPVDLAELAKWYNGYSFSGEPVYNPYDILLFFQEGGKFKSYWFESGTPTFLMDMIRDKQYFLPDLENLEVSEQLLNTFDVGNIPIESLMFQTGYLTIKKTATIFNQVIHTLSYPNFEVKNAFNQYLIGYFTEHRFQPDARLYKTLLEDDFTGLKSQIVRLFAAIPYTAHGNLTHYEGFYVSVIYAFLASLGLDLTAEDITSKGRADLTLKFPGHEKIYIFEFKVVQDGQSKSKNPLAQIREKRYFEKYMEDGNRIFLIGIEFSKEKRNIVSFEWEQV</sequence>
<evidence type="ECO:0000313" key="3">
    <source>
        <dbReference type="Proteomes" id="UP000014216"/>
    </source>
</evidence>
<dbReference type="PANTHER" id="PTHR34825">
    <property type="entry name" value="CONSERVED PROTEIN, WITH A WEAK D-GALACTARATE DEHYDRATASE/ALTRONATE HYDROLASE DOMAIN"/>
    <property type="match status" value="1"/>
</dbReference>
<dbReference type="InterPro" id="IPR012547">
    <property type="entry name" value="PDDEXK_9"/>
</dbReference>
<dbReference type="RefSeq" id="WP_006965154.1">
    <property type="nucleotide sequence ID" value="NZ_APJX01000002.1"/>
</dbReference>
<comment type="caution">
    <text evidence="2">The sequence shown here is derived from an EMBL/GenBank/DDBJ whole genome shotgun (WGS) entry which is preliminary data.</text>
</comment>
<accession>S0G1P2</accession>
<protein>
    <submittedName>
        <fullName evidence="2">Heat shock protein DnaJ</fullName>
    </submittedName>
</protein>
<dbReference type="Pfam" id="PF08011">
    <property type="entry name" value="PDDEXK_9"/>
    <property type="match status" value="1"/>
</dbReference>
<evidence type="ECO:0000313" key="2">
    <source>
        <dbReference type="EMBL" id="EMS80845.1"/>
    </source>
</evidence>
<keyword evidence="2" id="KW-0346">Stress response</keyword>
<organism evidence="2 3">
    <name type="scientific">Desulfotignum phosphitoxidans DSM 13687</name>
    <dbReference type="NCBI Taxonomy" id="1286635"/>
    <lineage>
        <taxon>Bacteria</taxon>
        <taxon>Pseudomonadati</taxon>
        <taxon>Thermodesulfobacteriota</taxon>
        <taxon>Desulfobacteria</taxon>
        <taxon>Desulfobacterales</taxon>
        <taxon>Desulfobacteraceae</taxon>
        <taxon>Desulfotignum</taxon>
    </lineage>
</organism>
<dbReference type="InterPro" id="IPR018631">
    <property type="entry name" value="AAA-ATPase-like_dom"/>
</dbReference>
<dbReference type="AlphaFoldDB" id="S0G1P2"/>
<reference evidence="2 3" key="1">
    <citation type="journal article" date="2013" name="Genome Announc.">
        <title>Draft Genome Sequence of Desulfotignum phosphitoxidans DSM 13687 Strain FiPS-3.</title>
        <authorList>
            <person name="Poehlein A."/>
            <person name="Daniel R."/>
            <person name="Simeonova D.D."/>
        </authorList>
    </citation>
    <scope>NUCLEOTIDE SEQUENCE [LARGE SCALE GENOMIC DNA]</scope>
    <source>
        <strain evidence="2 3">DSM 13687</strain>
    </source>
</reference>
<proteinExistence type="predicted"/>
<dbReference type="PATRIC" id="fig|1286635.3.peg.1527"/>
<dbReference type="OrthoDB" id="9808684at2"/>
<gene>
    <name evidence="2" type="ORF">Dpo_2c05500</name>
</gene>
<feature type="domain" description="AAA-ATPase-like" evidence="1">
    <location>
        <begin position="5"/>
        <end position="202"/>
    </location>
</feature>
<evidence type="ECO:0000259" key="1">
    <source>
        <dbReference type="Pfam" id="PF09820"/>
    </source>
</evidence>
<dbReference type="Proteomes" id="UP000014216">
    <property type="component" value="Unassembled WGS sequence"/>
</dbReference>
<dbReference type="Pfam" id="PF09820">
    <property type="entry name" value="AAA-ATPase_like"/>
    <property type="match status" value="1"/>
</dbReference>